<dbReference type="EMBL" id="LT906468">
    <property type="protein sequence ID" value="SNV50411.1"/>
    <property type="molecule type" value="Genomic_DNA"/>
</dbReference>
<gene>
    <name evidence="1" type="ORF">SAMEA4412673_02047</name>
</gene>
<dbReference type="KEGG" id="smiz:4412673_02047"/>
<evidence type="ECO:0000313" key="2">
    <source>
        <dbReference type="Proteomes" id="UP000215355"/>
    </source>
</evidence>
<sequence>MKKLSILLFFAVLFISCEKDNGVVPEKLKEEVLTDLKGKVFTAYEAQVYSESTGTIAVEPDQGFFTKMEFVGSVIEMTSANGSKSRYGFEINNANRGSTELPDIFTLAMKSNYKNFYIYLSRDYSNATVTVTDGNKSYGVSLMK</sequence>
<evidence type="ECO:0000313" key="1">
    <source>
        <dbReference type="EMBL" id="SNV50411.1"/>
    </source>
</evidence>
<reference evidence="1 2" key="1">
    <citation type="submission" date="2017-06" db="EMBL/GenBank/DDBJ databases">
        <authorList>
            <consortium name="Pathogen Informatics"/>
        </authorList>
    </citation>
    <scope>NUCLEOTIDE SEQUENCE [LARGE SCALE GENOMIC DNA]</scope>
    <source>
        <strain evidence="1 2">NCTC12149</strain>
    </source>
</reference>
<dbReference type="Proteomes" id="UP000215355">
    <property type="component" value="Chromosome 1"/>
</dbReference>
<dbReference type="PROSITE" id="PS51257">
    <property type="entry name" value="PROKAR_LIPOPROTEIN"/>
    <property type="match status" value="1"/>
</dbReference>
<organism evidence="1 2">
    <name type="scientific">Sphingobacterium mizutaii</name>
    <dbReference type="NCBI Taxonomy" id="1010"/>
    <lineage>
        <taxon>Bacteria</taxon>
        <taxon>Pseudomonadati</taxon>
        <taxon>Bacteroidota</taxon>
        <taxon>Sphingobacteriia</taxon>
        <taxon>Sphingobacteriales</taxon>
        <taxon>Sphingobacteriaceae</taxon>
        <taxon>Sphingobacterium</taxon>
    </lineage>
</organism>
<name>A0AAJ5C0F5_9SPHI</name>
<proteinExistence type="predicted"/>
<dbReference type="RefSeq" id="WP_139185439.1">
    <property type="nucleotide sequence ID" value="NZ_FNGK01000001.1"/>
</dbReference>
<dbReference type="AlphaFoldDB" id="A0AAJ5C0F5"/>
<protein>
    <submittedName>
        <fullName evidence="1">Uncharacterized protein</fullName>
    </submittedName>
</protein>
<accession>A0AAJ5C0F5</accession>